<feature type="compositionally biased region" description="Low complexity" evidence="1">
    <location>
        <begin position="619"/>
        <end position="631"/>
    </location>
</feature>
<dbReference type="EMBL" id="BNCQ01000019">
    <property type="protein sequence ID" value="GIM05706.1"/>
    <property type="molecule type" value="Genomic_DNA"/>
</dbReference>
<dbReference type="Proteomes" id="UP000722791">
    <property type="component" value="Unassembled WGS sequence"/>
</dbReference>
<gene>
    <name evidence="2" type="ORF">Vretimale_10144</name>
</gene>
<feature type="compositionally biased region" description="Low complexity" evidence="1">
    <location>
        <begin position="642"/>
        <end position="663"/>
    </location>
</feature>
<feature type="region of interest" description="Disordered" evidence="1">
    <location>
        <begin position="545"/>
        <end position="664"/>
    </location>
</feature>
<feature type="compositionally biased region" description="Low complexity" evidence="1">
    <location>
        <begin position="911"/>
        <end position="938"/>
    </location>
</feature>
<feature type="region of interest" description="Disordered" evidence="1">
    <location>
        <begin position="456"/>
        <end position="533"/>
    </location>
</feature>
<dbReference type="Gene3D" id="3.90.79.10">
    <property type="entry name" value="Nucleoside Triphosphate Pyrophosphohydrolase"/>
    <property type="match status" value="1"/>
</dbReference>
<comment type="caution">
    <text evidence="2">The sequence shown here is derived from an EMBL/GenBank/DDBJ whole genome shotgun (WGS) entry which is preliminary data.</text>
</comment>
<feature type="region of interest" description="Disordered" evidence="1">
    <location>
        <begin position="275"/>
        <end position="324"/>
    </location>
</feature>
<feature type="compositionally biased region" description="Basic and acidic residues" evidence="1">
    <location>
        <begin position="503"/>
        <end position="520"/>
    </location>
</feature>
<accession>A0A8J4LQ55</accession>
<name>A0A8J4LQ55_9CHLO</name>
<feature type="region of interest" description="Disordered" evidence="1">
    <location>
        <begin position="680"/>
        <end position="710"/>
    </location>
</feature>
<dbReference type="AlphaFoldDB" id="A0A8J4LQ55"/>
<proteinExistence type="predicted"/>
<evidence type="ECO:0000313" key="2">
    <source>
        <dbReference type="EMBL" id="GIM05706.1"/>
    </source>
</evidence>
<evidence type="ECO:0000256" key="1">
    <source>
        <dbReference type="SAM" id="MobiDB-lite"/>
    </source>
</evidence>
<organism evidence="2 3">
    <name type="scientific">Volvox reticuliferus</name>
    <dbReference type="NCBI Taxonomy" id="1737510"/>
    <lineage>
        <taxon>Eukaryota</taxon>
        <taxon>Viridiplantae</taxon>
        <taxon>Chlorophyta</taxon>
        <taxon>core chlorophytes</taxon>
        <taxon>Chlorophyceae</taxon>
        <taxon>CS clade</taxon>
        <taxon>Chlamydomonadales</taxon>
        <taxon>Volvocaceae</taxon>
        <taxon>Volvox</taxon>
    </lineage>
</organism>
<sequence length="944" mass="98501">MFCHKQPGITGNRVFGYRTKHHSLVGHLQICVGAITASADTVVAMSRSARAFTRAQAYSTIVDERNSQISSAQSIHVSATSASGATPQRQWSLADALTDKSGRLFGWRTDWRGPATYAAAGVVPFAYREDEGQLYVLLSIQRSDRGRGPSLVYTFLGGKVAGVDRKDARRTAAREAHEETHRLLVEQTVLDALLGTVPAYDSTRAAAAAAAATPGPNAVAASAASPTASSSNLAGAAMPASDGAFSAASTVATTTAAVVATGSTAAAEVFAGNDAVETSSSSTDGGASGRNLRDSDGAQIDGSRSDTGIGASSSTAEASSLSGCARGGQYPVPSEYFSSGRYMAFAMHLPDSWHLPGGCTAMIKAKQKHPEAEKAEGLEWITLRQLGKLRENRCLQDSISGCAVRGHHYMLSLLRVKRDTVGVFTWLKRLERHLRAWHGLPEEHEGAEAMEAVTEGRKTRGNNGGGAKAREKGKGAAVGEAAAKAKEEEGEEGASEDESDSEDAGKEGDVTTRKGRREGEEQGGMSSGDKAIPVSAEARAGALCEDVRSASGTGVEWALKEEEGEEEQGTREGPADVDVEEGEEALSATGDRSPANPRVTHTGCRVRICPQSGVSQTPTIASSTIRSSSAAEGQHVGGRGGSSSNTTTAKCSSSSSAVESQATVLKPAEWQRAHYTKWGLEGTSERPSGPKQHPSTLRLQPLGRGTAGPLELSQPVVSTSEPSMAAPIRCAGAKTPGGSSGGTVVAAAEVAPPSLGARIDLPVSGATGACSVAVVRSQGEDQLAERNGGADVKGSATVITSTSPANDDVEDKPLQQQLQQQPRRQRPQEGARNPHEAAALGNVSAADRALSSESKVPLQGRTSPLPQTFRIWRLNGSSETGPPHSKPSPTVLRAPGIHIGAQRPPPPVPAQRPVQDDPQYVQPHPQPLQQLQARPQRPSTQQHQ</sequence>
<feature type="compositionally biased region" description="Low complexity" evidence="1">
    <location>
        <begin position="311"/>
        <end position="322"/>
    </location>
</feature>
<evidence type="ECO:0000313" key="3">
    <source>
        <dbReference type="Proteomes" id="UP000722791"/>
    </source>
</evidence>
<feature type="region of interest" description="Disordered" evidence="1">
    <location>
        <begin position="800"/>
        <end position="944"/>
    </location>
</feature>
<feature type="compositionally biased region" description="Basic and acidic residues" evidence="1">
    <location>
        <begin position="826"/>
        <end position="835"/>
    </location>
</feature>
<reference evidence="2" key="1">
    <citation type="journal article" date="2021" name="Proc. Natl. Acad. Sci. U.S.A.">
        <title>Three genomes in the algal genus Volvox reveal the fate of a haploid sex-determining region after a transition to homothallism.</title>
        <authorList>
            <person name="Yamamoto K."/>
            <person name="Hamaji T."/>
            <person name="Kawai-Toyooka H."/>
            <person name="Matsuzaki R."/>
            <person name="Takahashi F."/>
            <person name="Nishimura Y."/>
            <person name="Kawachi M."/>
            <person name="Noguchi H."/>
            <person name="Minakuchi Y."/>
            <person name="Umen J.G."/>
            <person name="Toyoda A."/>
            <person name="Nozaki H."/>
        </authorList>
    </citation>
    <scope>NUCLEOTIDE SEQUENCE</scope>
    <source>
        <strain evidence="2">NIES-3785</strain>
    </source>
</reference>
<protein>
    <submittedName>
        <fullName evidence="2">Uncharacterized protein</fullName>
    </submittedName>
</protein>
<feature type="compositionally biased region" description="Acidic residues" evidence="1">
    <location>
        <begin position="488"/>
        <end position="502"/>
    </location>
</feature>
<feature type="compositionally biased region" description="Acidic residues" evidence="1">
    <location>
        <begin position="575"/>
        <end position="584"/>
    </location>
</feature>